<evidence type="ECO:0000256" key="5">
    <source>
        <dbReference type="ARBA" id="ARBA00022597"/>
    </source>
</evidence>
<evidence type="ECO:0000256" key="6">
    <source>
        <dbReference type="ARBA" id="ARBA00022692"/>
    </source>
</evidence>
<keyword evidence="6" id="KW-0812">Transmembrane</keyword>
<dbReference type="Gene3D" id="3.10.560.10">
    <property type="entry name" value="Outer membrane lipoprotein wza domain like"/>
    <property type="match status" value="1"/>
</dbReference>
<dbReference type="PANTHER" id="PTHR33619">
    <property type="entry name" value="POLYSACCHARIDE EXPORT PROTEIN GFCE-RELATED"/>
    <property type="match status" value="1"/>
</dbReference>
<sequence length="276" mass="30424">MKLTAQPKRLLVCFTAFTTCLLFSCTTQRIAYFQDIPDSLSVNSAKYVDLPPFTPPVVRPDDILNINVQTLDPQANMILNQGNLPIQSGVTTVNPNAPMLNNQNAVSGYLVNKNGDIFMPYIGSVHVQGLTTSGIHDTVLNRISVYFKNPVVNVRFANFKVTVLGEVRQPATFSLPNEKPTVLDALGLAGDITIFGKRNNVLLVRDAEGRKEITRLDLDSTKIINSPYFYLKPNDVLYVEPTESRVASTNAFRTRDIAVLSAGISLLTVVVARLLR</sequence>
<proteinExistence type="inferred from homology"/>
<reference evidence="18 19" key="1">
    <citation type="submission" date="2019-05" db="EMBL/GenBank/DDBJ databases">
        <title>Panacibacter sp. strain 17mud1-8 Genome sequencing and assembly.</title>
        <authorList>
            <person name="Chhetri G."/>
        </authorList>
    </citation>
    <scope>NUCLEOTIDE SEQUENCE [LARGE SCALE GENOMIC DNA]</scope>
    <source>
        <strain evidence="18 19">17mud1-8</strain>
    </source>
</reference>
<protein>
    <submittedName>
        <fullName evidence="18">Polysaccharide export protein</fullName>
    </submittedName>
</protein>
<dbReference type="AlphaFoldDB" id="A0A4V6XAT2"/>
<evidence type="ECO:0000256" key="14">
    <source>
        <dbReference type="ARBA" id="ARBA00023288"/>
    </source>
</evidence>
<comment type="similarity">
    <text evidence="2">Belongs to the BexD/CtrA/VexA family.</text>
</comment>
<dbReference type="GO" id="GO:0009279">
    <property type="term" value="C:cell outer membrane"/>
    <property type="evidence" value="ECO:0007669"/>
    <property type="project" value="UniProtKB-SubCell"/>
</dbReference>
<dbReference type="GO" id="GO:0006811">
    <property type="term" value="P:monoatomic ion transport"/>
    <property type="evidence" value="ECO:0007669"/>
    <property type="project" value="UniProtKB-KW"/>
</dbReference>
<evidence type="ECO:0000256" key="2">
    <source>
        <dbReference type="ARBA" id="ARBA00009450"/>
    </source>
</evidence>
<dbReference type="Pfam" id="PF02563">
    <property type="entry name" value="Poly_export"/>
    <property type="match status" value="1"/>
</dbReference>
<dbReference type="PANTHER" id="PTHR33619:SF3">
    <property type="entry name" value="POLYSACCHARIDE EXPORT PROTEIN GFCE-RELATED"/>
    <property type="match status" value="1"/>
</dbReference>
<evidence type="ECO:0000256" key="11">
    <source>
        <dbReference type="ARBA" id="ARBA00023136"/>
    </source>
</evidence>
<dbReference type="GO" id="GO:0015159">
    <property type="term" value="F:polysaccharide transmembrane transporter activity"/>
    <property type="evidence" value="ECO:0007669"/>
    <property type="project" value="InterPro"/>
</dbReference>
<comment type="caution">
    <text evidence="18">The sequence shown here is derived from an EMBL/GenBank/DDBJ whole genome shotgun (WGS) entry which is preliminary data.</text>
</comment>
<evidence type="ECO:0000256" key="10">
    <source>
        <dbReference type="ARBA" id="ARBA00023114"/>
    </source>
</evidence>
<keyword evidence="13" id="KW-0998">Cell outer membrane</keyword>
<feature type="signal peptide" evidence="15">
    <location>
        <begin position="1"/>
        <end position="24"/>
    </location>
</feature>
<feature type="domain" description="SLBB" evidence="17">
    <location>
        <begin position="160"/>
        <end position="239"/>
    </location>
</feature>
<evidence type="ECO:0000256" key="7">
    <source>
        <dbReference type="ARBA" id="ARBA00022729"/>
    </source>
</evidence>
<evidence type="ECO:0000313" key="18">
    <source>
        <dbReference type="EMBL" id="TKK66153.1"/>
    </source>
</evidence>
<dbReference type="RefSeq" id="WP_137263210.1">
    <property type="nucleotide sequence ID" value="NZ_SZQL01000016.1"/>
</dbReference>
<gene>
    <name evidence="18" type="ORF">FC093_18040</name>
</gene>
<evidence type="ECO:0000256" key="1">
    <source>
        <dbReference type="ARBA" id="ARBA00004571"/>
    </source>
</evidence>
<keyword evidence="10" id="KW-0626">Porin</keyword>
<dbReference type="EMBL" id="SZQL01000016">
    <property type="protein sequence ID" value="TKK66153.1"/>
    <property type="molecule type" value="Genomic_DNA"/>
</dbReference>
<evidence type="ECO:0000256" key="4">
    <source>
        <dbReference type="ARBA" id="ARBA00022452"/>
    </source>
</evidence>
<keyword evidence="8" id="KW-0625">Polysaccharide transport</keyword>
<name>A0A4V6XAT2_9BACT</name>
<keyword evidence="9" id="KW-0406">Ion transport</keyword>
<evidence type="ECO:0000256" key="15">
    <source>
        <dbReference type="SAM" id="SignalP"/>
    </source>
</evidence>
<dbReference type="GO" id="GO:0015288">
    <property type="term" value="F:porin activity"/>
    <property type="evidence" value="ECO:0007669"/>
    <property type="project" value="UniProtKB-KW"/>
</dbReference>
<keyword evidence="14" id="KW-0449">Lipoprotein</keyword>
<evidence type="ECO:0000313" key="19">
    <source>
        <dbReference type="Proteomes" id="UP000305848"/>
    </source>
</evidence>
<dbReference type="InterPro" id="IPR054765">
    <property type="entry name" value="SLBB_dom"/>
</dbReference>
<dbReference type="InterPro" id="IPR003715">
    <property type="entry name" value="Poly_export_N"/>
</dbReference>
<evidence type="ECO:0000256" key="3">
    <source>
        <dbReference type="ARBA" id="ARBA00022448"/>
    </source>
</evidence>
<evidence type="ECO:0000259" key="16">
    <source>
        <dbReference type="Pfam" id="PF02563"/>
    </source>
</evidence>
<keyword evidence="12" id="KW-0564">Palmitate</keyword>
<keyword evidence="19" id="KW-1185">Reference proteome</keyword>
<keyword evidence="4" id="KW-1134">Transmembrane beta strand</keyword>
<dbReference type="Gene3D" id="3.30.1950.10">
    <property type="entry name" value="wza like domain"/>
    <property type="match status" value="1"/>
</dbReference>
<feature type="chain" id="PRO_5020590106" evidence="15">
    <location>
        <begin position="25"/>
        <end position="276"/>
    </location>
</feature>
<accession>A0A4V6XAT2</accession>
<dbReference type="InterPro" id="IPR049712">
    <property type="entry name" value="Poly_export"/>
</dbReference>
<dbReference type="OrthoDB" id="662756at2"/>
<dbReference type="GO" id="GO:0046930">
    <property type="term" value="C:pore complex"/>
    <property type="evidence" value="ECO:0007669"/>
    <property type="project" value="UniProtKB-KW"/>
</dbReference>
<evidence type="ECO:0000256" key="9">
    <source>
        <dbReference type="ARBA" id="ARBA00023065"/>
    </source>
</evidence>
<keyword evidence="5" id="KW-0762">Sugar transport</keyword>
<comment type="subcellular location">
    <subcellularLocation>
        <location evidence="1">Cell outer membrane</location>
        <topology evidence="1">Multi-pass membrane protein</topology>
    </subcellularLocation>
</comment>
<dbReference type="Pfam" id="PF22461">
    <property type="entry name" value="SLBB_2"/>
    <property type="match status" value="1"/>
</dbReference>
<keyword evidence="11" id="KW-0472">Membrane</keyword>
<keyword evidence="7 15" id="KW-0732">Signal</keyword>
<dbReference type="PROSITE" id="PS51257">
    <property type="entry name" value="PROKAR_LIPOPROTEIN"/>
    <property type="match status" value="1"/>
</dbReference>
<organism evidence="18 19">
    <name type="scientific">Ilyomonas limi</name>
    <dbReference type="NCBI Taxonomy" id="2575867"/>
    <lineage>
        <taxon>Bacteria</taxon>
        <taxon>Pseudomonadati</taxon>
        <taxon>Bacteroidota</taxon>
        <taxon>Chitinophagia</taxon>
        <taxon>Chitinophagales</taxon>
        <taxon>Chitinophagaceae</taxon>
        <taxon>Ilyomonas</taxon>
    </lineage>
</organism>
<evidence type="ECO:0000259" key="17">
    <source>
        <dbReference type="Pfam" id="PF22461"/>
    </source>
</evidence>
<dbReference type="Proteomes" id="UP000305848">
    <property type="component" value="Unassembled WGS sequence"/>
</dbReference>
<keyword evidence="3" id="KW-0813">Transport</keyword>
<feature type="domain" description="Polysaccharide export protein N-terminal" evidence="16">
    <location>
        <begin position="57"/>
        <end position="156"/>
    </location>
</feature>
<evidence type="ECO:0000256" key="8">
    <source>
        <dbReference type="ARBA" id="ARBA00023047"/>
    </source>
</evidence>
<evidence type="ECO:0000256" key="13">
    <source>
        <dbReference type="ARBA" id="ARBA00023237"/>
    </source>
</evidence>
<evidence type="ECO:0000256" key="12">
    <source>
        <dbReference type="ARBA" id="ARBA00023139"/>
    </source>
</evidence>